<dbReference type="SMART" id="SM00468">
    <property type="entry name" value="PreSET"/>
    <property type="match status" value="1"/>
</dbReference>
<dbReference type="Pfam" id="PF05033">
    <property type="entry name" value="Pre-SET"/>
    <property type="match status" value="1"/>
</dbReference>
<keyword evidence="10 12" id="KW-0539">Nucleus</keyword>
<dbReference type="PANTHER" id="PTHR46223:SF4">
    <property type="entry name" value="HISTONE-LYSINE N-METHYLTRANSFERASE-RELATED"/>
    <property type="match status" value="1"/>
</dbReference>
<dbReference type="SUPFAM" id="SSF82199">
    <property type="entry name" value="SET domain"/>
    <property type="match status" value="1"/>
</dbReference>
<accession>A0AAD9UE71</accession>
<keyword evidence="3" id="KW-0158">Chromosome</keyword>
<feature type="binding site" evidence="13">
    <location>
        <position position="316"/>
    </location>
    <ligand>
        <name>Zn(2+)</name>
        <dbReference type="ChEBI" id="CHEBI:29105"/>
        <label>2</label>
    </ligand>
</feature>
<feature type="binding site" evidence="13">
    <location>
        <position position="505"/>
    </location>
    <ligand>
        <name>Zn(2+)</name>
        <dbReference type="ChEBI" id="CHEBI:29105"/>
        <label>4</label>
    </ligand>
</feature>
<dbReference type="EC" id="2.1.1.355" evidence="12"/>
<dbReference type="Proteomes" id="UP001209878">
    <property type="component" value="Unassembled WGS sequence"/>
</dbReference>
<protein>
    <recommendedName>
        <fullName evidence="12">Histone-lysine N-methyltransferase</fullName>
        <ecNumber evidence="12">2.1.1.355</ecNumber>
    </recommendedName>
</protein>
<dbReference type="GO" id="GO:0000775">
    <property type="term" value="C:chromosome, centromeric region"/>
    <property type="evidence" value="ECO:0007669"/>
    <property type="project" value="UniProtKB-SubCell"/>
</dbReference>
<feature type="binding site" evidence="13">
    <location>
        <position position="277"/>
    </location>
    <ligand>
        <name>Zn(2+)</name>
        <dbReference type="ChEBI" id="CHEBI:29105"/>
        <label>1</label>
    </ligand>
</feature>
<comment type="similarity">
    <text evidence="12">Belongs to the class V-like SAM-binding methyltransferase superfamily. Histone-lysine methyltransferase family. Suvar3-9 subfamily.</text>
</comment>
<dbReference type="PROSITE" id="PS00598">
    <property type="entry name" value="CHROMO_1"/>
    <property type="match status" value="1"/>
</dbReference>
<evidence type="ECO:0000256" key="2">
    <source>
        <dbReference type="ARBA" id="ARBA00004584"/>
    </source>
</evidence>
<feature type="binding site" evidence="13">
    <location>
        <position position="512"/>
    </location>
    <ligand>
        <name>Zn(2+)</name>
        <dbReference type="ChEBI" id="CHEBI:29105"/>
        <label>4</label>
    </ligand>
</feature>
<dbReference type="GO" id="GO:0140949">
    <property type="term" value="F:histone H3K9 trimethyltransferase activity"/>
    <property type="evidence" value="ECO:0007669"/>
    <property type="project" value="UniProtKB-EC"/>
</dbReference>
<dbReference type="AlphaFoldDB" id="A0AAD9UE71"/>
<dbReference type="PROSITE" id="PS50867">
    <property type="entry name" value="PRE_SET"/>
    <property type="match status" value="1"/>
</dbReference>
<feature type="binding site" evidence="13">
    <location>
        <position position="322"/>
    </location>
    <ligand>
        <name>Zn(2+)</name>
        <dbReference type="ChEBI" id="CHEBI:29105"/>
        <label>3</label>
    </ligand>
</feature>
<dbReference type="PIRSF" id="PIRSF009343">
    <property type="entry name" value="SUV39_SET"/>
    <property type="match status" value="1"/>
</dbReference>
<feature type="domain" description="SET" evidence="15">
    <location>
        <begin position="333"/>
        <end position="458"/>
    </location>
</feature>
<dbReference type="SMART" id="SM00298">
    <property type="entry name" value="CHROMO"/>
    <property type="match status" value="1"/>
</dbReference>
<evidence type="ECO:0000256" key="12">
    <source>
        <dbReference type="PIRNR" id="PIRNR009343"/>
    </source>
</evidence>
<evidence type="ECO:0000259" key="16">
    <source>
        <dbReference type="PROSITE" id="PS50867"/>
    </source>
</evidence>
<dbReference type="InterPro" id="IPR011381">
    <property type="entry name" value="H3-K9_MeTrfase_SUV39H1/2-like"/>
</dbReference>
<comment type="caution">
    <text evidence="18">The sequence shown here is derived from an EMBL/GenBank/DDBJ whole genome shotgun (WGS) entry which is preliminary data.</text>
</comment>
<dbReference type="PANTHER" id="PTHR46223">
    <property type="entry name" value="HISTONE-LYSINE N-METHYLTRANSFERASE SUV39H"/>
    <property type="match status" value="1"/>
</dbReference>
<dbReference type="InterPro" id="IPR003616">
    <property type="entry name" value="Post-SET_dom"/>
</dbReference>
<feature type="binding site" evidence="13">
    <location>
        <position position="277"/>
    </location>
    <ligand>
        <name>Zn(2+)</name>
        <dbReference type="ChEBI" id="CHEBI:29105"/>
        <label>3</label>
    </ligand>
</feature>
<dbReference type="CDD" id="cd10542">
    <property type="entry name" value="SET_SUV39H"/>
    <property type="match status" value="1"/>
</dbReference>
<dbReference type="InterPro" id="IPR046341">
    <property type="entry name" value="SET_dom_sf"/>
</dbReference>
<dbReference type="GO" id="GO:0005634">
    <property type="term" value="C:nucleus"/>
    <property type="evidence" value="ECO:0007669"/>
    <property type="project" value="UniProtKB-SubCell"/>
</dbReference>
<evidence type="ECO:0000259" key="15">
    <source>
        <dbReference type="PROSITE" id="PS50280"/>
    </source>
</evidence>
<dbReference type="InterPro" id="IPR023780">
    <property type="entry name" value="Chromo_domain"/>
</dbReference>
<dbReference type="Gene3D" id="2.40.50.40">
    <property type="match status" value="1"/>
</dbReference>
<dbReference type="PROSITE" id="PS50280">
    <property type="entry name" value="SET"/>
    <property type="match status" value="1"/>
</dbReference>
<dbReference type="InterPro" id="IPR001214">
    <property type="entry name" value="SET_dom"/>
</dbReference>
<keyword evidence="4 12" id="KW-0489">Methyltransferase</keyword>
<feature type="binding site" evidence="13">
    <location>
        <position position="274"/>
    </location>
    <ligand>
        <name>Zn(2+)</name>
        <dbReference type="ChEBI" id="CHEBI:29105"/>
        <label>1</label>
    </ligand>
</feature>
<evidence type="ECO:0000256" key="9">
    <source>
        <dbReference type="ARBA" id="ARBA00022853"/>
    </source>
</evidence>
<dbReference type="InterPro" id="IPR016197">
    <property type="entry name" value="Chromo-like_dom_sf"/>
</dbReference>
<keyword evidence="5 12" id="KW-0808">Transferase</keyword>
<name>A0AAD9UE71_RIDPI</name>
<evidence type="ECO:0000256" key="6">
    <source>
        <dbReference type="ARBA" id="ARBA00022691"/>
    </source>
</evidence>
<dbReference type="InterPro" id="IPR050973">
    <property type="entry name" value="H3K9_Histone-Lys_N-MTase"/>
</dbReference>
<feature type="binding site" evidence="13">
    <location>
        <position position="272"/>
    </location>
    <ligand>
        <name>Zn(2+)</name>
        <dbReference type="ChEBI" id="CHEBI:29105"/>
        <label>2</label>
    </ligand>
</feature>
<evidence type="ECO:0000256" key="8">
    <source>
        <dbReference type="ARBA" id="ARBA00022833"/>
    </source>
</evidence>
<feature type="binding site" evidence="13">
    <location>
        <position position="272"/>
    </location>
    <ligand>
        <name>Zn(2+)</name>
        <dbReference type="ChEBI" id="CHEBI:29105"/>
        <label>1</label>
    </ligand>
</feature>
<keyword evidence="7 12" id="KW-0479">Metal-binding</keyword>
<feature type="binding site" evidence="13">
    <location>
        <position position="312"/>
    </location>
    <ligand>
        <name>Zn(2+)</name>
        <dbReference type="ChEBI" id="CHEBI:29105"/>
        <label>2</label>
    </ligand>
</feature>
<dbReference type="Gene3D" id="2.170.270.10">
    <property type="entry name" value="SET domain"/>
    <property type="match status" value="1"/>
</dbReference>
<evidence type="ECO:0000256" key="3">
    <source>
        <dbReference type="ARBA" id="ARBA00022454"/>
    </source>
</evidence>
<dbReference type="GO" id="GO:0008270">
    <property type="term" value="F:zinc ion binding"/>
    <property type="evidence" value="ECO:0007669"/>
    <property type="project" value="UniProtKB-UniRule"/>
</dbReference>
<feature type="domain" description="Pre-SET" evidence="16">
    <location>
        <begin position="270"/>
        <end position="330"/>
    </location>
</feature>
<dbReference type="InterPro" id="IPR007728">
    <property type="entry name" value="Pre-SET_dom"/>
</dbReference>
<feature type="domain" description="Post-SET" evidence="17">
    <location>
        <begin position="501"/>
        <end position="517"/>
    </location>
</feature>
<feature type="domain" description="Chromo" evidence="14">
    <location>
        <begin position="55"/>
        <end position="107"/>
    </location>
</feature>
<feature type="binding site" evidence="13">
    <location>
        <position position="318"/>
    </location>
    <ligand>
        <name>Zn(2+)</name>
        <dbReference type="ChEBI" id="CHEBI:29105"/>
        <label>3</label>
    </ligand>
</feature>
<sequence length="517" mass="58710">MLCKKQTGTSKISAETNRYLLYLTVRKLGPLLAKKLVKKLVDRGEVDVKLEEEIYEVEAVLDYAKEKDNETEKEFYLIKWKNWDSEHNTWEPKENLDCPELLAAFHETFTGTGTSGMKRKRLNDVTSHQPYSKQRRINQLMVQLMQSPADITPQKLLSVSSPVKASVSSLNRIHQLISPAGNMGLGVSVRPTPHVNGGITNKRSKAYRQLKAEVQAALKAWELQLNKINSDPAPIFIENNVDMEGPPDKFTYINDYRTMPGIDIPQDPMVGCECTDCYDERKTCCAANAGACFAYYKNGRVRVHQGTPIYECNKRCACDSTCMNRVVQHGRKHKVCIFRTNNCRGWGVKAMHKIKKGAFVMEYVGEVITNEEAERRGRIYDAEGRTYLFDLDYNDGDCPFTVDAGFYGNVSHFVNHSCDPNLVVYGVWINHLDPRLPRIALFAKRDIAKGEELTFDYMMTGDTTAVPTPSDDSDVEIVDPPEPPVEEFKGPFSCRLKKDQYRIRCQCGAATCRKYLF</sequence>
<evidence type="ECO:0000313" key="19">
    <source>
        <dbReference type="Proteomes" id="UP001209878"/>
    </source>
</evidence>
<dbReference type="InterPro" id="IPR000953">
    <property type="entry name" value="Chromo/chromo_shadow_dom"/>
</dbReference>
<dbReference type="GO" id="GO:0032259">
    <property type="term" value="P:methylation"/>
    <property type="evidence" value="ECO:0007669"/>
    <property type="project" value="UniProtKB-KW"/>
</dbReference>
<reference evidence="18" key="1">
    <citation type="journal article" date="2023" name="Mol. Biol. Evol.">
        <title>Third-Generation Sequencing Reveals the Adaptive Role of the Epigenome in Three Deep-Sea Polychaetes.</title>
        <authorList>
            <person name="Perez M."/>
            <person name="Aroh O."/>
            <person name="Sun Y."/>
            <person name="Lan Y."/>
            <person name="Juniper S.K."/>
            <person name="Young C.R."/>
            <person name="Angers B."/>
            <person name="Qian P.Y."/>
        </authorList>
    </citation>
    <scope>NUCLEOTIDE SEQUENCE</scope>
    <source>
        <strain evidence="18">R07B-5</strain>
    </source>
</reference>
<feature type="binding site" evidence="13">
    <location>
        <position position="418"/>
    </location>
    <ligand>
        <name>Zn(2+)</name>
        <dbReference type="ChEBI" id="CHEBI:29105"/>
        <label>4</label>
    </ligand>
</feature>
<dbReference type="Pfam" id="PF00385">
    <property type="entry name" value="Chromo"/>
    <property type="match status" value="1"/>
</dbReference>
<dbReference type="EMBL" id="JAODUO010000211">
    <property type="protein sequence ID" value="KAK2186138.1"/>
    <property type="molecule type" value="Genomic_DNA"/>
</dbReference>
<evidence type="ECO:0000256" key="1">
    <source>
        <dbReference type="ARBA" id="ARBA00004123"/>
    </source>
</evidence>
<dbReference type="CDD" id="cd00024">
    <property type="entry name" value="CD_CSD"/>
    <property type="match status" value="1"/>
</dbReference>
<comment type="catalytic activity">
    <reaction evidence="12">
        <text>L-lysyl(9)-[histone H3] + 3 S-adenosyl-L-methionine = N(6),N(6),N(6)-trimethyl-L-lysyl(9)-[histone H3] + 3 S-adenosyl-L-homocysteine + 3 H(+)</text>
        <dbReference type="Rhea" id="RHEA:60276"/>
        <dbReference type="Rhea" id="RHEA-COMP:15538"/>
        <dbReference type="Rhea" id="RHEA-COMP:15546"/>
        <dbReference type="ChEBI" id="CHEBI:15378"/>
        <dbReference type="ChEBI" id="CHEBI:29969"/>
        <dbReference type="ChEBI" id="CHEBI:57856"/>
        <dbReference type="ChEBI" id="CHEBI:59789"/>
        <dbReference type="ChEBI" id="CHEBI:61961"/>
        <dbReference type="EC" id="2.1.1.355"/>
    </reaction>
</comment>
<evidence type="ECO:0000256" key="7">
    <source>
        <dbReference type="ARBA" id="ARBA00022723"/>
    </source>
</evidence>
<proteinExistence type="inferred from homology"/>
<keyword evidence="9 12" id="KW-0156">Chromatin regulator</keyword>
<evidence type="ECO:0000256" key="10">
    <source>
        <dbReference type="ARBA" id="ARBA00023242"/>
    </source>
</evidence>
<feature type="binding site" evidence="13">
    <location>
        <position position="312"/>
    </location>
    <ligand>
        <name>Zn(2+)</name>
        <dbReference type="ChEBI" id="CHEBI:29105"/>
        <label>3</label>
    </ligand>
</feature>
<dbReference type="Pfam" id="PF00856">
    <property type="entry name" value="SET"/>
    <property type="match status" value="1"/>
</dbReference>
<evidence type="ECO:0000256" key="4">
    <source>
        <dbReference type="ARBA" id="ARBA00022603"/>
    </source>
</evidence>
<feature type="binding site" evidence="13">
    <location>
        <position position="507"/>
    </location>
    <ligand>
        <name>Zn(2+)</name>
        <dbReference type="ChEBI" id="CHEBI:29105"/>
        <label>4</label>
    </ligand>
</feature>
<keyword evidence="11" id="KW-0137">Centromere</keyword>
<organism evidence="18 19">
    <name type="scientific">Ridgeia piscesae</name>
    <name type="common">Tubeworm</name>
    <dbReference type="NCBI Taxonomy" id="27915"/>
    <lineage>
        <taxon>Eukaryota</taxon>
        <taxon>Metazoa</taxon>
        <taxon>Spiralia</taxon>
        <taxon>Lophotrochozoa</taxon>
        <taxon>Annelida</taxon>
        <taxon>Polychaeta</taxon>
        <taxon>Sedentaria</taxon>
        <taxon>Canalipalpata</taxon>
        <taxon>Sabellida</taxon>
        <taxon>Siboglinidae</taxon>
        <taxon>Ridgeia</taxon>
    </lineage>
</organism>
<comment type="subcellular location">
    <subcellularLocation>
        <location evidence="2">Chromosome</location>
        <location evidence="2">Centromere</location>
    </subcellularLocation>
    <subcellularLocation>
        <location evidence="1 12">Nucleus</location>
    </subcellularLocation>
</comment>
<keyword evidence="19" id="KW-1185">Reference proteome</keyword>
<keyword evidence="6 12" id="KW-0949">S-adenosyl-L-methionine</keyword>
<dbReference type="PROSITE" id="PS50013">
    <property type="entry name" value="CHROMO_2"/>
    <property type="match status" value="1"/>
</dbReference>
<evidence type="ECO:0000313" key="18">
    <source>
        <dbReference type="EMBL" id="KAK2186138.1"/>
    </source>
</evidence>
<dbReference type="SUPFAM" id="SSF54160">
    <property type="entry name" value="Chromo domain-like"/>
    <property type="match status" value="1"/>
</dbReference>
<evidence type="ECO:0000259" key="17">
    <source>
        <dbReference type="PROSITE" id="PS50868"/>
    </source>
</evidence>
<dbReference type="InterPro" id="IPR023779">
    <property type="entry name" value="Chromodomain_CS"/>
</dbReference>
<evidence type="ECO:0000256" key="5">
    <source>
        <dbReference type="ARBA" id="ARBA00022679"/>
    </source>
</evidence>
<keyword evidence="8 12" id="KW-0862">Zinc</keyword>
<dbReference type="PROSITE" id="PS50868">
    <property type="entry name" value="POST_SET"/>
    <property type="match status" value="1"/>
</dbReference>
<feature type="binding site" evidence="13">
    <location>
        <position position="284"/>
    </location>
    <ligand>
        <name>Zn(2+)</name>
        <dbReference type="ChEBI" id="CHEBI:29105"/>
        <label>1</label>
    </ligand>
</feature>
<dbReference type="SMART" id="SM00317">
    <property type="entry name" value="SET"/>
    <property type="match status" value="1"/>
</dbReference>
<evidence type="ECO:0000256" key="13">
    <source>
        <dbReference type="PIRSR" id="PIRSR009343-2"/>
    </source>
</evidence>
<evidence type="ECO:0000259" key="14">
    <source>
        <dbReference type="PROSITE" id="PS50013"/>
    </source>
</evidence>
<gene>
    <name evidence="18" type="ORF">NP493_212g01006</name>
</gene>
<evidence type="ECO:0000256" key="11">
    <source>
        <dbReference type="ARBA" id="ARBA00023328"/>
    </source>
</evidence>
<feature type="binding site" evidence="13">
    <location>
        <position position="285"/>
    </location>
    <ligand>
        <name>Zn(2+)</name>
        <dbReference type="ChEBI" id="CHEBI:29105"/>
        <label>2</label>
    </ligand>
</feature>